<reference evidence="2 3" key="1">
    <citation type="submission" date="2017-06" db="EMBL/GenBank/DDBJ databases">
        <title>Comparative genomic analysis of Ambrosia Fusariam Clade fungi.</title>
        <authorList>
            <person name="Stajich J.E."/>
            <person name="Carrillo J."/>
            <person name="Kijimoto T."/>
            <person name="Eskalen A."/>
            <person name="O'Donnell K."/>
            <person name="Kasson M."/>
        </authorList>
    </citation>
    <scope>NUCLEOTIDE SEQUENCE [LARGE SCALE GENOMIC DNA]</scope>
    <source>
        <strain evidence="2">UCR3666</strain>
    </source>
</reference>
<sequence>MAPEHDVYRRVGRGGAGNYYASTEVDEAARDLEAQDLATNPAPPPDRKTAHLPARAGRGGAGNYVDPADLPDAREQEEMADKTAAAVSASLKRNSQHIRGGLAGRGGAGNWKTEEEERQHHQKSKGEELEKKVKEAVEKGLKMPDRVHHSADKYDDDA</sequence>
<evidence type="ECO:0000313" key="2">
    <source>
        <dbReference type="EMBL" id="RMJ09683.1"/>
    </source>
</evidence>
<protein>
    <submittedName>
        <fullName evidence="2">Uncharacterized protein</fullName>
    </submittedName>
</protein>
<feature type="compositionally biased region" description="Basic and acidic residues" evidence="1">
    <location>
        <begin position="112"/>
        <end position="158"/>
    </location>
</feature>
<comment type="caution">
    <text evidence="2">The sequence shown here is derived from an EMBL/GenBank/DDBJ whole genome shotgun (WGS) entry which is preliminary data.</text>
</comment>
<organism evidence="2 3">
    <name type="scientific">Fusarium kuroshium</name>
    <dbReference type="NCBI Taxonomy" id="2010991"/>
    <lineage>
        <taxon>Eukaryota</taxon>
        <taxon>Fungi</taxon>
        <taxon>Dikarya</taxon>
        <taxon>Ascomycota</taxon>
        <taxon>Pezizomycotina</taxon>
        <taxon>Sordariomycetes</taxon>
        <taxon>Hypocreomycetidae</taxon>
        <taxon>Hypocreales</taxon>
        <taxon>Nectriaceae</taxon>
        <taxon>Fusarium</taxon>
        <taxon>Fusarium solani species complex</taxon>
    </lineage>
</organism>
<keyword evidence="3" id="KW-1185">Reference proteome</keyword>
<dbReference type="PANTHER" id="PTHR34693:SF1">
    <property type="entry name" value="PROTEIN PAR32"/>
    <property type="match status" value="1"/>
</dbReference>
<dbReference type="OrthoDB" id="4159136at2759"/>
<evidence type="ECO:0000313" key="3">
    <source>
        <dbReference type="Proteomes" id="UP000277212"/>
    </source>
</evidence>
<dbReference type="InterPro" id="IPR053203">
    <property type="entry name" value="Cisplatin_resist-associated"/>
</dbReference>
<feature type="compositionally biased region" description="Basic and acidic residues" evidence="1">
    <location>
        <begin position="71"/>
        <end position="81"/>
    </location>
</feature>
<gene>
    <name evidence="2" type="ORF">CDV36_010700</name>
</gene>
<accession>A0A3M2RWL6</accession>
<dbReference type="Pfam" id="PF12223">
    <property type="entry name" value="DUF3602"/>
    <property type="match status" value="1"/>
</dbReference>
<dbReference type="EMBL" id="NKUJ01000233">
    <property type="protein sequence ID" value="RMJ09683.1"/>
    <property type="molecule type" value="Genomic_DNA"/>
</dbReference>
<dbReference type="PANTHER" id="PTHR34693">
    <property type="entry name" value="PROTEIN PAR32"/>
    <property type="match status" value="1"/>
</dbReference>
<dbReference type="InterPro" id="IPR022024">
    <property type="entry name" value="DUF3602"/>
</dbReference>
<evidence type="ECO:0000256" key="1">
    <source>
        <dbReference type="SAM" id="MobiDB-lite"/>
    </source>
</evidence>
<dbReference type="Proteomes" id="UP000277212">
    <property type="component" value="Unassembled WGS sequence"/>
</dbReference>
<name>A0A3M2RWL6_9HYPO</name>
<dbReference type="AlphaFoldDB" id="A0A3M2RWL6"/>
<proteinExistence type="predicted"/>
<feature type="region of interest" description="Disordered" evidence="1">
    <location>
        <begin position="30"/>
        <end position="158"/>
    </location>
</feature>